<evidence type="ECO:0000256" key="5">
    <source>
        <dbReference type="SAM" id="MobiDB-lite"/>
    </source>
</evidence>
<reference evidence="8 9" key="1">
    <citation type="submission" date="2015-04" db="EMBL/GenBank/DDBJ databases">
        <title>Complete genome sequence of Schizopora paradoxa KUC8140, a cosmopolitan wood degrader in East Asia.</title>
        <authorList>
            <consortium name="DOE Joint Genome Institute"/>
            <person name="Min B."/>
            <person name="Park H."/>
            <person name="Jang Y."/>
            <person name="Kim J.-J."/>
            <person name="Kim K.H."/>
            <person name="Pangilinan J."/>
            <person name="Lipzen A."/>
            <person name="Riley R."/>
            <person name="Grigoriev I.V."/>
            <person name="Spatafora J.W."/>
            <person name="Choi I.-G."/>
        </authorList>
    </citation>
    <scope>NUCLEOTIDE SEQUENCE [LARGE SCALE GENOMIC DNA]</scope>
    <source>
        <strain evidence="8 9">KUC8140</strain>
    </source>
</reference>
<dbReference type="GO" id="GO:0055085">
    <property type="term" value="P:transmembrane transport"/>
    <property type="evidence" value="ECO:0007669"/>
    <property type="project" value="InterPro"/>
</dbReference>
<dbReference type="SUPFAM" id="SSF52091">
    <property type="entry name" value="SpoIIaa-like"/>
    <property type="match status" value="1"/>
</dbReference>
<dbReference type="Pfam" id="PF01740">
    <property type="entry name" value="STAS"/>
    <property type="match status" value="1"/>
</dbReference>
<dbReference type="PROSITE" id="PS50801">
    <property type="entry name" value="STAS"/>
    <property type="match status" value="1"/>
</dbReference>
<evidence type="ECO:0000256" key="3">
    <source>
        <dbReference type="ARBA" id="ARBA00022989"/>
    </source>
</evidence>
<dbReference type="InParanoid" id="A0A0H2RU13"/>
<feature type="transmembrane region" description="Helical" evidence="6">
    <location>
        <begin position="184"/>
        <end position="205"/>
    </location>
</feature>
<feature type="transmembrane region" description="Helical" evidence="6">
    <location>
        <begin position="489"/>
        <end position="520"/>
    </location>
</feature>
<evidence type="ECO:0000256" key="6">
    <source>
        <dbReference type="SAM" id="Phobius"/>
    </source>
</evidence>
<feature type="compositionally biased region" description="Basic and acidic residues" evidence="5">
    <location>
        <begin position="31"/>
        <end position="48"/>
    </location>
</feature>
<dbReference type="CDD" id="cd07042">
    <property type="entry name" value="STAS_SulP_like_sulfate_transporter"/>
    <property type="match status" value="1"/>
</dbReference>
<dbReference type="InterPro" id="IPR011547">
    <property type="entry name" value="SLC26A/SulP_dom"/>
</dbReference>
<dbReference type="Gene3D" id="3.30.750.24">
    <property type="entry name" value="STAS domain"/>
    <property type="match status" value="1"/>
</dbReference>
<evidence type="ECO:0000256" key="2">
    <source>
        <dbReference type="ARBA" id="ARBA00022692"/>
    </source>
</evidence>
<keyword evidence="2 6" id="KW-0812">Transmembrane</keyword>
<dbReference type="AlphaFoldDB" id="A0A0H2RU13"/>
<dbReference type="PANTHER" id="PTHR11814">
    <property type="entry name" value="SULFATE TRANSPORTER"/>
    <property type="match status" value="1"/>
</dbReference>
<dbReference type="GO" id="GO:0016020">
    <property type="term" value="C:membrane"/>
    <property type="evidence" value="ECO:0007669"/>
    <property type="project" value="UniProtKB-SubCell"/>
</dbReference>
<protein>
    <submittedName>
        <fullName evidence="8">Sulfate anion transporter</fullName>
    </submittedName>
</protein>
<evidence type="ECO:0000256" key="1">
    <source>
        <dbReference type="ARBA" id="ARBA00004141"/>
    </source>
</evidence>
<feature type="domain" description="STAS" evidence="7">
    <location>
        <begin position="546"/>
        <end position="672"/>
    </location>
</feature>
<dbReference type="STRING" id="27342.A0A0H2RU13"/>
<accession>A0A0H2RU13</accession>
<feature type="transmembrane region" description="Helical" evidence="6">
    <location>
        <begin position="457"/>
        <end position="477"/>
    </location>
</feature>
<dbReference type="InterPro" id="IPR001902">
    <property type="entry name" value="SLC26A/SulP_fam"/>
</dbReference>
<keyword evidence="9" id="KW-1185">Reference proteome</keyword>
<feature type="transmembrane region" description="Helical" evidence="6">
    <location>
        <begin position="433"/>
        <end position="451"/>
    </location>
</feature>
<dbReference type="Proteomes" id="UP000053477">
    <property type="component" value="Unassembled WGS sequence"/>
</dbReference>
<comment type="subcellular location">
    <subcellularLocation>
        <location evidence="1">Membrane</location>
        <topology evidence="1">Multi-pass membrane protein</topology>
    </subcellularLocation>
</comment>
<dbReference type="Pfam" id="PF00916">
    <property type="entry name" value="Sulfate_transp"/>
    <property type="match status" value="1"/>
</dbReference>
<dbReference type="InterPro" id="IPR036513">
    <property type="entry name" value="STAS_dom_sf"/>
</dbReference>
<keyword evidence="4 6" id="KW-0472">Membrane</keyword>
<dbReference type="EMBL" id="KQ085934">
    <property type="protein sequence ID" value="KLO15092.1"/>
    <property type="molecule type" value="Genomic_DNA"/>
</dbReference>
<name>A0A0H2RU13_9AGAM</name>
<gene>
    <name evidence="8" type="ORF">SCHPADRAFT_938957</name>
</gene>
<keyword evidence="3 6" id="KW-1133">Transmembrane helix</keyword>
<dbReference type="OrthoDB" id="427213at2759"/>
<proteinExistence type="predicted"/>
<feature type="transmembrane region" description="Helical" evidence="6">
    <location>
        <begin position="217"/>
        <end position="236"/>
    </location>
</feature>
<feature type="region of interest" description="Disordered" evidence="5">
    <location>
        <begin position="1"/>
        <end position="72"/>
    </location>
</feature>
<feature type="transmembrane region" description="Helical" evidence="6">
    <location>
        <begin position="268"/>
        <end position="286"/>
    </location>
</feature>
<feature type="transmembrane region" description="Helical" evidence="6">
    <location>
        <begin position="298"/>
        <end position="317"/>
    </location>
</feature>
<evidence type="ECO:0000313" key="9">
    <source>
        <dbReference type="Proteomes" id="UP000053477"/>
    </source>
</evidence>
<evidence type="ECO:0000256" key="4">
    <source>
        <dbReference type="ARBA" id="ARBA00023136"/>
    </source>
</evidence>
<feature type="transmembrane region" description="Helical" evidence="6">
    <location>
        <begin position="392"/>
        <end position="412"/>
    </location>
</feature>
<dbReference type="FunCoup" id="A0A0H2RU13">
    <property type="interactions" value="9"/>
</dbReference>
<evidence type="ECO:0000313" key="8">
    <source>
        <dbReference type="EMBL" id="KLO15092.1"/>
    </source>
</evidence>
<feature type="compositionally biased region" description="Low complexity" evidence="5">
    <location>
        <begin position="13"/>
        <end position="25"/>
    </location>
</feature>
<sequence>MASTANSRKNVARRNLSSSSSSSHSSSRRAGRSERQPLLAHDHQHLQDLEGANYTSPSPNSKPHPGDALKPKSTKDVLWAKTKYYVPVLRWLPSYKLSYLPSDALAALSVASISIPQSISFATTLARSSPIEGLFPTAIPAIIYAFLGTSRHLNVAPGAPLSLLMGQAITGALRDNPDNPSATISAVVTITTFQAGLISFLVGLFRLGFIDVILSRALMRGFMTAIAIVIMVEQLVPMLGLSKLSDQEGPQSTVEIFLFVVKYGPKNFHGLTAVVSFGAFAILFLTRQAKHRLTRFSFLAHIPEVLLVVILATVLSWKLKWNDKGLGILGSVQIDYSNSLFRFPINRSTSRHFQRTTSTAVLITILGYLDSIVAAKQAATRYQYSISANRELVALGAGNIVSSFIPGSLPAYGSLTRTKLNGDVGAKTQMSSIIIAVVVLLVTFFALPWLFYLPKAILASVIFLVVLGLLSETPADIRYYWKMRAWADLAVMSITFIVAIVWNVEAGVISSMMLSLLIIVHRSSKPRLAILGHIPSRGEWKPLEESQISPEAFPGILAVQVKDDLNFTNTADIKERLTRLELFGEDASHPGEDPTRKRAAILIFDLEEVGNCDASAAQTFYELLDSYKTRGTKVFIAHLQARVRSVFERAGTVELLGDAAICDTIDDAMKRIEEAEAGAIDGMEYL</sequence>
<organism evidence="8 9">
    <name type="scientific">Schizopora paradoxa</name>
    <dbReference type="NCBI Taxonomy" id="27342"/>
    <lineage>
        <taxon>Eukaryota</taxon>
        <taxon>Fungi</taxon>
        <taxon>Dikarya</taxon>
        <taxon>Basidiomycota</taxon>
        <taxon>Agaricomycotina</taxon>
        <taxon>Agaricomycetes</taxon>
        <taxon>Hymenochaetales</taxon>
        <taxon>Schizoporaceae</taxon>
        <taxon>Schizopora</taxon>
    </lineage>
</organism>
<dbReference type="InterPro" id="IPR002645">
    <property type="entry name" value="STAS_dom"/>
</dbReference>
<evidence type="ECO:0000259" key="7">
    <source>
        <dbReference type="PROSITE" id="PS50801"/>
    </source>
</evidence>